<accession>A0ABU7YPL3</accession>
<comment type="caution">
    <text evidence="3">The sequence shown here is derived from an EMBL/GenBank/DDBJ whole genome shotgun (WGS) entry which is preliminary data.</text>
</comment>
<evidence type="ECO:0000313" key="3">
    <source>
        <dbReference type="EMBL" id="MEG3157482.1"/>
    </source>
</evidence>
<name>A0ABU7YPL3_9GAMM</name>
<protein>
    <submittedName>
        <fullName evidence="3">Uncharacterized protein</fullName>
    </submittedName>
</protein>
<evidence type="ECO:0000256" key="2">
    <source>
        <dbReference type="SAM" id="SignalP"/>
    </source>
</evidence>
<feature type="chain" id="PRO_5046748365" evidence="2">
    <location>
        <begin position="24"/>
        <end position="95"/>
    </location>
</feature>
<keyword evidence="2" id="KW-0732">Signal</keyword>
<evidence type="ECO:0000313" key="4">
    <source>
        <dbReference type="Proteomes" id="UP001334501"/>
    </source>
</evidence>
<dbReference type="EMBL" id="JAXGFO010000024">
    <property type="protein sequence ID" value="MEG3157482.1"/>
    <property type="molecule type" value="Genomic_DNA"/>
</dbReference>
<evidence type="ECO:0000256" key="1">
    <source>
        <dbReference type="SAM" id="MobiDB-lite"/>
    </source>
</evidence>
<keyword evidence="4" id="KW-1185">Reference proteome</keyword>
<gene>
    <name evidence="3" type="ORF">SNE33_06195</name>
</gene>
<feature type="signal peptide" evidence="2">
    <location>
        <begin position="1"/>
        <end position="23"/>
    </location>
</feature>
<dbReference type="RefSeq" id="WP_412699652.1">
    <property type="nucleotide sequence ID" value="NZ_JAXGFO010000024.1"/>
</dbReference>
<organism evidence="3 4">
    <name type="scientific">Lysobacter zhanggongensis</name>
    <dbReference type="NCBI Taxonomy" id="1774951"/>
    <lineage>
        <taxon>Bacteria</taxon>
        <taxon>Pseudomonadati</taxon>
        <taxon>Pseudomonadota</taxon>
        <taxon>Gammaproteobacteria</taxon>
        <taxon>Lysobacterales</taxon>
        <taxon>Lysobacteraceae</taxon>
        <taxon>Lysobacter</taxon>
    </lineage>
</organism>
<proteinExistence type="predicted"/>
<dbReference type="Proteomes" id="UP001334501">
    <property type="component" value="Unassembled WGS sequence"/>
</dbReference>
<sequence length="95" mass="9868">MRVRKSIAIVAVAACLASGSVWAGTKGTIRVGITIVPGCAADTRPAPTHDRPMKVDCSPRVPYRVTTSGDAPHPPHQRAVAPGEAASPRIATLTF</sequence>
<feature type="region of interest" description="Disordered" evidence="1">
    <location>
        <begin position="44"/>
        <end position="95"/>
    </location>
</feature>
<reference evidence="3 4" key="1">
    <citation type="journal article" date="2017" name="Curr. Microbiol.">
        <title>Lysobacter zhanggongensis sp. nov. Isolated from a Pit Mud.</title>
        <authorList>
            <person name="Zhang X.F."/>
            <person name="Wang H.H."/>
            <person name="Sun X.Y."/>
            <person name="Pan C.M."/>
        </authorList>
    </citation>
    <scope>NUCLEOTIDE SEQUENCE [LARGE SCALE GENOMIC DNA]</scope>
    <source>
        <strain evidence="3 4">ZGLJ7-1</strain>
    </source>
</reference>